<reference evidence="2 3" key="1">
    <citation type="submission" date="2018-05" db="EMBL/GenBank/DDBJ databases">
        <title>Leucothrix arctica sp. nov., isolated from Arctic seawater.</title>
        <authorList>
            <person name="Choi A."/>
            <person name="Baek K."/>
        </authorList>
    </citation>
    <scope>NUCLEOTIDE SEQUENCE [LARGE SCALE GENOMIC DNA]</scope>
    <source>
        <strain evidence="2 3">IMCC9719</strain>
    </source>
</reference>
<dbReference type="Pfam" id="PF09826">
    <property type="entry name" value="Beta_propel"/>
    <property type="match status" value="1"/>
</dbReference>
<protein>
    <recommendedName>
        <fullName evidence="4">Beta propeller domain-containing protein</fullName>
    </recommendedName>
</protein>
<dbReference type="PROSITE" id="PS51257">
    <property type="entry name" value="PROKAR_LIPOPROTEIN"/>
    <property type="match status" value="1"/>
</dbReference>
<evidence type="ECO:0000313" key="3">
    <source>
        <dbReference type="Proteomes" id="UP000245506"/>
    </source>
</evidence>
<dbReference type="Proteomes" id="UP000245506">
    <property type="component" value="Unassembled WGS sequence"/>
</dbReference>
<comment type="caution">
    <text evidence="2">The sequence shown here is derived from an EMBL/GenBank/DDBJ whole genome shotgun (WGS) entry which is preliminary data.</text>
</comment>
<dbReference type="OrthoDB" id="9778998at2"/>
<accession>A0A317CDM4</accession>
<proteinExistence type="predicted"/>
<evidence type="ECO:0008006" key="4">
    <source>
        <dbReference type="Google" id="ProtNLM"/>
    </source>
</evidence>
<keyword evidence="3" id="KW-1185">Reference proteome</keyword>
<dbReference type="AlphaFoldDB" id="A0A317CDM4"/>
<organism evidence="2 3">
    <name type="scientific">Leucothrix arctica</name>
    <dbReference type="NCBI Taxonomy" id="1481894"/>
    <lineage>
        <taxon>Bacteria</taxon>
        <taxon>Pseudomonadati</taxon>
        <taxon>Pseudomonadota</taxon>
        <taxon>Gammaproteobacteria</taxon>
        <taxon>Thiotrichales</taxon>
        <taxon>Thiotrichaceae</taxon>
        <taxon>Leucothrix</taxon>
    </lineage>
</organism>
<name>A0A317CDM4_9GAMM</name>
<feature type="signal peptide" evidence="1">
    <location>
        <begin position="1"/>
        <end position="25"/>
    </location>
</feature>
<evidence type="ECO:0000256" key="1">
    <source>
        <dbReference type="SAM" id="SignalP"/>
    </source>
</evidence>
<keyword evidence="1" id="KW-0732">Signal</keyword>
<gene>
    <name evidence="2" type="ORF">DKT75_09455</name>
</gene>
<dbReference type="RefSeq" id="WP_109823183.1">
    <property type="nucleotide sequence ID" value="NZ_QGKL01000029.1"/>
</dbReference>
<evidence type="ECO:0000313" key="2">
    <source>
        <dbReference type="EMBL" id="PWQ96211.1"/>
    </source>
</evidence>
<dbReference type="EMBL" id="QGKL01000029">
    <property type="protein sequence ID" value="PWQ96211.1"/>
    <property type="molecule type" value="Genomic_DNA"/>
</dbReference>
<sequence length="658" mass="72495">MSPFFKISLMLTAAIILLSCGGADAPSLLIDSNDNKPQKLTKANSSDELEDKIKASLMSHYGHISESEYYLASAEDNQSAVITSSTNTQEASVDEADRLKTDGEYLYFSKVTSAEINIIKANENEPELVGSLAIDTVNDGVVSGLYLLEDPKQLIAIAGDGPFNASIWDNWFQPNFWKERKTELFTIDVNDPTSPQQTHKLSVDGQLISSRKIGNTLYLATRHTPHITDLIDYPADDSDVARNQQLIESSSLSNLLPQYQINSQASQPLFGPNECFVIDAATSNYQQSSVISLLAIDLSNLQSKPTGQCFSGDTETLYASSEAIYLATTQYSYTDDGDGLVYDGQPYTNIHKFSLAETTPSYTGTGSIAGHLGWQQDLKPFRMSEHEGVLRVISYVGEQADSESSPARLYTLAESSTDNTLETLAKLPNATRPAPLGKVGEQIYATRFIGKRGYLVTFRMTDPLYVLDLSDPSDPFIASALEIDGYSDYLHPVGENYLLGIGKSAVADTTDGDGRGAWYQGVKLSLIDISNPAEPFEKQTIDIGKRGTQTAVTRTHNAFTSLQKGDTLQVALPVSLHESVDERIAHDFGEPWFNYQWTRDELHRLNINTVSGEITTLPTVVATPANPNPYYNWSWPYDRSAIIDESVYYLHEDTVVAY</sequence>
<feature type="chain" id="PRO_5016351248" description="Beta propeller domain-containing protein" evidence="1">
    <location>
        <begin position="26"/>
        <end position="658"/>
    </location>
</feature>
<dbReference type="InterPro" id="IPR019198">
    <property type="entry name" value="Beta_propeller_containing"/>
</dbReference>